<evidence type="ECO:0000256" key="5">
    <source>
        <dbReference type="ARBA" id="ARBA00022692"/>
    </source>
</evidence>
<reference evidence="14" key="2">
    <citation type="submission" date="2021-09" db="EMBL/GenBank/DDBJ databases">
        <authorList>
            <person name="Jia N."/>
            <person name="Wang J."/>
            <person name="Shi W."/>
            <person name="Du L."/>
            <person name="Sun Y."/>
            <person name="Zhan W."/>
            <person name="Jiang J."/>
            <person name="Wang Q."/>
            <person name="Zhang B."/>
            <person name="Ji P."/>
            <person name="Sakyi L.B."/>
            <person name="Cui X."/>
            <person name="Yuan T."/>
            <person name="Jiang B."/>
            <person name="Yang W."/>
            <person name="Lam T.T.-Y."/>
            <person name="Chang Q."/>
            <person name="Ding S."/>
            <person name="Wang X."/>
            <person name="Zhu J."/>
            <person name="Ruan X."/>
            <person name="Zhao L."/>
            <person name="Wei J."/>
            <person name="Que T."/>
            <person name="Du C."/>
            <person name="Cheng J."/>
            <person name="Dai P."/>
            <person name="Han X."/>
            <person name="Huang E."/>
            <person name="Gao Y."/>
            <person name="Liu J."/>
            <person name="Shao H."/>
            <person name="Ye R."/>
            <person name="Li L."/>
            <person name="Wei W."/>
            <person name="Wang X."/>
            <person name="Wang C."/>
            <person name="Huo Q."/>
            <person name="Li W."/>
            <person name="Guo W."/>
            <person name="Chen H."/>
            <person name="Chen S."/>
            <person name="Zhou L."/>
            <person name="Zhou L."/>
            <person name="Ni X."/>
            <person name="Tian J."/>
            <person name="Zhou Y."/>
            <person name="Sheng Y."/>
            <person name="Liu T."/>
            <person name="Pan Y."/>
            <person name="Xia L."/>
            <person name="Li J."/>
            <person name="Zhao F."/>
            <person name="Cao W."/>
        </authorList>
    </citation>
    <scope>NUCLEOTIDE SEQUENCE</scope>
    <source>
        <strain evidence="14">Rsan-2018</strain>
        <tissue evidence="14">Larvae</tissue>
    </source>
</reference>
<feature type="transmembrane region" description="Helical" evidence="13">
    <location>
        <begin position="21"/>
        <end position="40"/>
    </location>
</feature>
<evidence type="ECO:0000256" key="11">
    <source>
        <dbReference type="RuleBase" id="RU362091"/>
    </source>
</evidence>
<feature type="transmembrane region" description="Helical" evidence="13">
    <location>
        <begin position="518"/>
        <end position="542"/>
    </location>
</feature>
<feature type="transmembrane region" description="Helical" evidence="13">
    <location>
        <begin position="92"/>
        <end position="115"/>
    </location>
</feature>
<evidence type="ECO:0000256" key="10">
    <source>
        <dbReference type="ARBA" id="ARBA00023201"/>
    </source>
</evidence>
<keyword evidence="10" id="KW-0739">Sodium transport</keyword>
<feature type="transmembrane region" description="Helical" evidence="13">
    <location>
        <begin position="286"/>
        <end position="310"/>
    </location>
</feature>
<feature type="transmembrane region" description="Helical" evidence="13">
    <location>
        <begin position="392"/>
        <end position="411"/>
    </location>
</feature>
<reference evidence="14" key="1">
    <citation type="journal article" date="2020" name="Cell">
        <title>Large-Scale Comparative Analyses of Tick Genomes Elucidate Their Genetic Diversity and Vector Capacities.</title>
        <authorList>
            <consortium name="Tick Genome and Microbiome Consortium (TIGMIC)"/>
            <person name="Jia N."/>
            <person name="Wang J."/>
            <person name="Shi W."/>
            <person name="Du L."/>
            <person name="Sun Y."/>
            <person name="Zhan W."/>
            <person name="Jiang J.F."/>
            <person name="Wang Q."/>
            <person name="Zhang B."/>
            <person name="Ji P."/>
            <person name="Bell-Sakyi L."/>
            <person name="Cui X.M."/>
            <person name="Yuan T.T."/>
            <person name="Jiang B.G."/>
            <person name="Yang W.F."/>
            <person name="Lam T.T."/>
            <person name="Chang Q.C."/>
            <person name="Ding S.J."/>
            <person name="Wang X.J."/>
            <person name="Zhu J.G."/>
            <person name="Ruan X.D."/>
            <person name="Zhao L."/>
            <person name="Wei J.T."/>
            <person name="Ye R.Z."/>
            <person name="Que T.C."/>
            <person name="Du C.H."/>
            <person name="Zhou Y.H."/>
            <person name="Cheng J.X."/>
            <person name="Dai P.F."/>
            <person name="Guo W.B."/>
            <person name="Han X.H."/>
            <person name="Huang E.J."/>
            <person name="Li L.F."/>
            <person name="Wei W."/>
            <person name="Gao Y.C."/>
            <person name="Liu J.Z."/>
            <person name="Shao H.Z."/>
            <person name="Wang X."/>
            <person name="Wang C.C."/>
            <person name="Yang T.C."/>
            <person name="Huo Q.B."/>
            <person name="Li W."/>
            <person name="Chen H.Y."/>
            <person name="Chen S.E."/>
            <person name="Zhou L.G."/>
            <person name="Ni X.B."/>
            <person name="Tian J.H."/>
            <person name="Sheng Y."/>
            <person name="Liu T."/>
            <person name="Pan Y.S."/>
            <person name="Xia L.Y."/>
            <person name="Li J."/>
            <person name="Zhao F."/>
            <person name="Cao W.C."/>
        </authorList>
    </citation>
    <scope>NUCLEOTIDE SEQUENCE</scope>
    <source>
        <strain evidence="14">Rsan-2018</strain>
    </source>
</reference>
<evidence type="ECO:0000256" key="12">
    <source>
        <dbReference type="SAM" id="MobiDB-lite"/>
    </source>
</evidence>
<keyword evidence="6 13" id="KW-1133">Transmembrane helix</keyword>
<dbReference type="VEuPathDB" id="VectorBase:RSAN_051018"/>
<keyword evidence="9 13" id="KW-0472">Membrane</keyword>
<evidence type="ECO:0000256" key="2">
    <source>
        <dbReference type="ARBA" id="ARBA00006434"/>
    </source>
</evidence>
<dbReference type="PROSITE" id="PS50283">
    <property type="entry name" value="NA_SOLUT_SYMP_3"/>
    <property type="match status" value="1"/>
</dbReference>
<organism evidence="14 15">
    <name type="scientific">Rhipicephalus sanguineus</name>
    <name type="common">Brown dog tick</name>
    <name type="synonym">Ixodes sanguineus</name>
    <dbReference type="NCBI Taxonomy" id="34632"/>
    <lineage>
        <taxon>Eukaryota</taxon>
        <taxon>Metazoa</taxon>
        <taxon>Ecdysozoa</taxon>
        <taxon>Arthropoda</taxon>
        <taxon>Chelicerata</taxon>
        <taxon>Arachnida</taxon>
        <taxon>Acari</taxon>
        <taxon>Parasitiformes</taxon>
        <taxon>Ixodida</taxon>
        <taxon>Ixodoidea</taxon>
        <taxon>Ixodidae</taxon>
        <taxon>Rhipicephalinae</taxon>
        <taxon>Rhipicephalus</taxon>
        <taxon>Rhipicephalus</taxon>
    </lineage>
</organism>
<evidence type="ECO:0000256" key="4">
    <source>
        <dbReference type="ARBA" id="ARBA00022475"/>
    </source>
</evidence>
<keyword evidence="4" id="KW-1003">Cell membrane</keyword>
<evidence type="ECO:0000256" key="7">
    <source>
        <dbReference type="ARBA" id="ARBA00023053"/>
    </source>
</evidence>
<dbReference type="AlphaFoldDB" id="A0A9D4Q022"/>
<keyword evidence="3" id="KW-0813">Transport</keyword>
<keyword evidence="5 13" id="KW-0812">Transmembrane</keyword>
<dbReference type="OrthoDB" id="6132759at2759"/>
<keyword evidence="15" id="KW-1185">Reference proteome</keyword>
<comment type="similarity">
    <text evidence="2 11">Belongs to the sodium:solute symporter (SSF) (TC 2.A.21) family.</text>
</comment>
<dbReference type="InterPro" id="IPR038377">
    <property type="entry name" value="Na/Glc_symporter_sf"/>
</dbReference>
<proteinExistence type="inferred from homology"/>
<evidence type="ECO:0000313" key="15">
    <source>
        <dbReference type="Proteomes" id="UP000821837"/>
    </source>
</evidence>
<dbReference type="GO" id="GO:0015293">
    <property type="term" value="F:symporter activity"/>
    <property type="evidence" value="ECO:0007669"/>
    <property type="project" value="TreeGrafter"/>
</dbReference>
<feature type="transmembrane region" description="Helical" evidence="13">
    <location>
        <begin position="449"/>
        <end position="470"/>
    </location>
</feature>
<feature type="transmembrane region" description="Helical" evidence="13">
    <location>
        <begin position="135"/>
        <end position="157"/>
    </location>
</feature>
<evidence type="ECO:0008006" key="16">
    <source>
        <dbReference type="Google" id="ProtNLM"/>
    </source>
</evidence>
<dbReference type="InterPro" id="IPR001734">
    <property type="entry name" value="Na/solute_symporter"/>
</dbReference>
<feature type="transmembrane region" description="Helical" evidence="13">
    <location>
        <begin position="423"/>
        <end position="442"/>
    </location>
</feature>
<evidence type="ECO:0000256" key="13">
    <source>
        <dbReference type="SAM" id="Phobius"/>
    </source>
</evidence>
<accession>A0A9D4Q022</accession>
<gene>
    <name evidence="14" type="ORF">HPB52_013279</name>
</gene>
<dbReference type="Gene3D" id="1.20.1730.10">
    <property type="entry name" value="Sodium/glucose cotransporter"/>
    <property type="match status" value="1"/>
</dbReference>
<evidence type="ECO:0000256" key="3">
    <source>
        <dbReference type="ARBA" id="ARBA00022448"/>
    </source>
</evidence>
<feature type="transmembrane region" description="Helical" evidence="13">
    <location>
        <begin position="249"/>
        <end position="266"/>
    </location>
</feature>
<name>A0A9D4Q022_RHISA</name>
<feature type="transmembrane region" description="Helical" evidence="13">
    <location>
        <begin position="193"/>
        <end position="216"/>
    </location>
</feature>
<sequence>MDNVTLRSSAELVARFTPYDYAVFVCALLGSGAIGLYQAFAGGSGGSQSLQEMLTGGRQLPPVPVGTSLMASFISAAYLLGNASEIYTDGTMYFMVFLSYFLVIPVTAHLYMPVYYNLNVCTAYEYLELRFNRPIRFIAVAMFTVQMALYLSVSLYAPALALSKVMGMPLWAAVALIGIVCTVYTSIGGIKAVVYTDTFQCVVMVIAFIVVVSMGFQEVGGFENAWNIAKQGGRVVFNSASSKLNVRHTIWGLIIGAWFANSASYTTNQMMVLRYLTVKTLTRAKIVVWLNLPYLCLILLLSCLSGLMIYARYATCDPLLTKRIDTTDQLLPYFVMDVLADTTGVAGVFVTGIFMASLSSVSSGINALATVFYVDVIAILRPGIKESTGSHIMVALGVFFGILSIALVAVAEQLGDVLAAQSAINSGLGGPLLGLFSMGVFIPHVSSKGAMLGLLTSLGISLWISIGSLVNSPTYPSPPLSVDGCPALYRNVTNSSEPYIHPIITEENVGDGVYSLSYLWQTLVAFLVSFVVGIPASFYATANDPKKMNPKLICPIVDVLFPYLPDRFRRPFRFNLGEDYVAPQLEQQSQRRSQSQTSVKTTVPPIDRDPKILGQNVSYIQALTEKLFPGAAFHPEEPLRYDSTFTASQYSSHL</sequence>
<evidence type="ECO:0000256" key="9">
    <source>
        <dbReference type="ARBA" id="ARBA00023136"/>
    </source>
</evidence>
<dbReference type="EMBL" id="JABSTV010001249">
    <property type="protein sequence ID" value="KAH7961911.1"/>
    <property type="molecule type" value="Genomic_DNA"/>
</dbReference>
<dbReference type="PANTHER" id="PTHR42985">
    <property type="entry name" value="SODIUM-COUPLED MONOCARBOXYLATE TRANSPORTER"/>
    <property type="match status" value="1"/>
</dbReference>
<dbReference type="NCBIfam" id="TIGR00813">
    <property type="entry name" value="sss"/>
    <property type="match status" value="1"/>
</dbReference>
<keyword evidence="7" id="KW-0915">Sodium</keyword>
<dbReference type="PANTHER" id="PTHR42985:SF40">
    <property type="entry name" value="LD47995P-RELATED"/>
    <property type="match status" value="1"/>
</dbReference>
<evidence type="ECO:0000256" key="1">
    <source>
        <dbReference type="ARBA" id="ARBA00004651"/>
    </source>
</evidence>
<feature type="region of interest" description="Disordered" evidence="12">
    <location>
        <begin position="585"/>
        <end position="610"/>
    </location>
</feature>
<dbReference type="Pfam" id="PF00474">
    <property type="entry name" value="SSF"/>
    <property type="match status" value="1"/>
</dbReference>
<protein>
    <recommendedName>
        <fullName evidence="16">Sodium-coupled monocarboxylate transporter 1</fullName>
    </recommendedName>
</protein>
<dbReference type="CDD" id="cd11492">
    <property type="entry name" value="SLC5sbd_NIS-SMVT"/>
    <property type="match status" value="1"/>
</dbReference>
<dbReference type="GO" id="GO:0005886">
    <property type="term" value="C:plasma membrane"/>
    <property type="evidence" value="ECO:0007669"/>
    <property type="project" value="UniProtKB-SubCell"/>
</dbReference>
<dbReference type="GO" id="GO:0006814">
    <property type="term" value="P:sodium ion transport"/>
    <property type="evidence" value="ECO:0007669"/>
    <property type="project" value="UniProtKB-KW"/>
</dbReference>
<keyword evidence="8" id="KW-0406">Ion transport</keyword>
<comment type="caution">
    <text evidence="14">The sequence shown here is derived from an EMBL/GenBank/DDBJ whole genome shotgun (WGS) entry which is preliminary data.</text>
</comment>
<dbReference type="Proteomes" id="UP000821837">
    <property type="component" value="Chromosome 3"/>
</dbReference>
<feature type="transmembrane region" description="Helical" evidence="13">
    <location>
        <begin position="169"/>
        <end position="187"/>
    </location>
</feature>
<dbReference type="InterPro" id="IPR051163">
    <property type="entry name" value="Sodium:Solute_Symporter_SSF"/>
</dbReference>
<evidence type="ECO:0000313" key="14">
    <source>
        <dbReference type="EMBL" id="KAH7961911.1"/>
    </source>
</evidence>
<evidence type="ECO:0000256" key="6">
    <source>
        <dbReference type="ARBA" id="ARBA00022989"/>
    </source>
</evidence>
<feature type="compositionally biased region" description="Low complexity" evidence="12">
    <location>
        <begin position="587"/>
        <end position="596"/>
    </location>
</feature>
<comment type="subcellular location">
    <subcellularLocation>
        <location evidence="1">Cell membrane</location>
        <topology evidence="1">Multi-pass membrane protein</topology>
    </subcellularLocation>
</comment>
<evidence type="ECO:0000256" key="8">
    <source>
        <dbReference type="ARBA" id="ARBA00023065"/>
    </source>
</evidence>